<organism evidence="4">
    <name type="scientific">Desulfomonile tiedjei</name>
    <dbReference type="NCBI Taxonomy" id="2358"/>
    <lineage>
        <taxon>Bacteria</taxon>
        <taxon>Pseudomonadati</taxon>
        <taxon>Thermodesulfobacteriota</taxon>
        <taxon>Desulfomonilia</taxon>
        <taxon>Desulfomonilales</taxon>
        <taxon>Desulfomonilaceae</taxon>
        <taxon>Desulfomonile</taxon>
    </lineage>
</organism>
<sequence>MEYEDLKLSKAERVATITIDRPKVLNAIRYRTMLEIDDALDVVESDSSIRVLVITGAGERAFVSGGDISIMAQGAGYIKTLTEVPHGQEIGCRIEGFSKPTIARINGVALGGGLEIALCCDIRIAVDTARLGLPEIKLGIIPGYGGTQRLPRLLPVGLAKELILLGETLSAQEALRIGLINRVAPREALDDEVQTAAKKLAAKSPVALHMAKVAINQGLQADLRTGLQIEAHCFSLCFGSEDRVEGMKAFLEKREAVFKGR</sequence>
<evidence type="ECO:0000256" key="3">
    <source>
        <dbReference type="RuleBase" id="RU003707"/>
    </source>
</evidence>
<dbReference type="EMBL" id="DTGT01000058">
    <property type="protein sequence ID" value="HGH60002.1"/>
    <property type="molecule type" value="Genomic_DNA"/>
</dbReference>
<evidence type="ECO:0000313" key="4">
    <source>
        <dbReference type="EMBL" id="HGH60002.1"/>
    </source>
</evidence>
<dbReference type="SUPFAM" id="SSF52096">
    <property type="entry name" value="ClpP/crotonase"/>
    <property type="match status" value="1"/>
</dbReference>
<comment type="similarity">
    <text evidence="1 3">Belongs to the enoyl-CoA hydratase/isomerase family.</text>
</comment>
<dbReference type="InterPro" id="IPR029045">
    <property type="entry name" value="ClpP/crotonase-like_dom_sf"/>
</dbReference>
<dbReference type="FunFam" id="1.10.12.10:FF:000001">
    <property type="entry name" value="Probable enoyl-CoA hydratase, mitochondrial"/>
    <property type="match status" value="1"/>
</dbReference>
<dbReference type="PANTHER" id="PTHR11941">
    <property type="entry name" value="ENOYL-COA HYDRATASE-RELATED"/>
    <property type="match status" value="1"/>
</dbReference>
<dbReference type="Pfam" id="PF00378">
    <property type="entry name" value="ECH_1"/>
    <property type="match status" value="1"/>
</dbReference>
<dbReference type="PROSITE" id="PS00166">
    <property type="entry name" value="ENOYL_COA_HYDRATASE"/>
    <property type="match status" value="1"/>
</dbReference>
<dbReference type="Gene3D" id="3.90.226.10">
    <property type="entry name" value="2-enoyl-CoA Hydratase, Chain A, domain 1"/>
    <property type="match status" value="1"/>
</dbReference>
<dbReference type="GO" id="GO:0006635">
    <property type="term" value="P:fatty acid beta-oxidation"/>
    <property type="evidence" value="ECO:0007669"/>
    <property type="project" value="TreeGrafter"/>
</dbReference>
<dbReference type="InterPro" id="IPR014748">
    <property type="entry name" value="Enoyl-CoA_hydra_C"/>
</dbReference>
<evidence type="ECO:0000256" key="1">
    <source>
        <dbReference type="ARBA" id="ARBA00005254"/>
    </source>
</evidence>
<dbReference type="AlphaFoldDB" id="A0A7C4AQQ5"/>
<dbReference type="GO" id="GO:0016836">
    <property type="term" value="F:hydro-lyase activity"/>
    <property type="evidence" value="ECO:0007669"/>
    <property type="project" value="UniProtKB-ARBA"/>
</dbReference>
<proteinExistence type="inferred from homology"/>
<comment type="caution">
    <text evidence="4">The sequence shown here is derived from an EMBL/GenBank/DDBJ whole genome shotgun (WGS) entry which is preliminary data.</text>
</comment>
<evidence type="ECO:0000256" key="2">
    <source>
        <dbReference type="ARBA" id="ARBA00023239"/>
    </source>
</evidence>
<gene>
    <name evidence="4" type="ORF">ENV54_01740</name>
</gene>
<keyword evidence="2" id="KW-0456">Lyase</keyword>
<dbReference type="Gene3D" id="1.10.12.10">
    <property type="entry name" value="Lyase 2-enoyl-coa Hydratase, Chain A, domain 2"/>
    <property type="match status" value="1"/>
</dbReference>
<dbReference type="InterPro" id="IPR001753">
    <property type="entry name" value="Enoyl-CoA_hydra/iso"/>
</dbReference>
<name>A0A7C4AQQ5_9BACT</name>
<dbReference type="CDD" id="cd06558">
    <property type="entry name" value="crotonase-like"/>
    <property type="match status" value="1"/>
</dbReference>
<accession>A0A7C4AQQ5</accession>
<dbReference type="FunFam" id="3.90.226.10:FF:000009">
    <property type="entry name" value="Carnitinyl-CoA dehydratase"/>
    <property type="match status" value="1"/>
</dbReference>
<protein>
    <submittedName>
        <fullName evidence="4">Crotonase</fullName>
    </submittedName>
</protein>
<reference evidence="4" key="1">
    <citation type="journal article" date="2020" name="mSystems">
        <title>Genome- and Community-Level Interaction Insights into Carbon Utilization and Element Cycling Functions of Hydrothermarchaeota in Hydrothermal Sediment.</title>
        <authorList>
            <person name="Zhou Z."/>
            <person name="Liu Y."/>
            <person name="Xu W."/>
            <person name="Pan J."/>
            <person name="Luo Z.H."/>
            <person name="Li M."/>
        </authorList>
    </citation>
    <scope>NUCLEOTIDE SEQUENCE [LARGE SCALE GENOMIC DNA]</scope>
    <source>
        <strain evidence="4">SpSt-769</strain>
    </source>
</reference>
<dbReference type="PANTHER" id="PTHR11941:SF54">
    <property type="entry name" value="ENOYL-COA HYDRATASE, MITOCHONDRIAL"/>
    <property type="match status" value="1"/>
</dbReference>
<dbReference type="InterPro" id="IPR018376">
    <property type="entry name" value="Enoyl-CoA_hyd/isom_CS"/>
</dbReference>